<reference evidence="2" key="1">
    <citation type="submission" date="2020-11" db="EMBL/GenBank/DDBJ databases">
        <title>Nocardia NEAU-351.nov., a novel actinomycete isolated from the cow dung.</title>
        <authorList>
            <person name="Zhang X."/>
        </authorList>
    </citation>
    <scope>NUCLEOTIDE SEQUENCE</scope>
    <source>
        <strain evidence="2">NEAU-351</strain>
    </source>
</reference>
<dbReference type="Gene3D" id="3.50.50.60">
    <property type="entry name" value="FAD/NAD(P)-binding domain"/>
    <property type="match status" value="1"/>
</dbReference>
<dbReference type="InterPro" id="IPR050816">
    <property type="entry name" value="Flavin-dep_Halogenase_NPB"/>
</dbReference>
<dbReference type="PRINTS" id="PR00420">
    <property type="entry name" value="RNGMNOXGNASE"/>
</dbReference>
<accession>A0A931II11</accession>
<evidence type="ECO:0000256" key="1">
    <source>
        <dbReference type="ARBA" id="ARBA00038396"/>
    </source>
</evidence>
<dbReference type="Proteomes" id="UP000655751">
    <property type="component" value="Unassembled WGS sequence"/>
</dbReference>
<organism evidence="2 3">
    <name type="scientific">Nocardia bovistercoris</name>
    <dbReference type="NCBI Taxonomy" id="2785916"/>
    <lineage>
        <taxon>Bacteria</taxon>
        <taxon>Bacillati</taxon>
        <taxon>Actinomycetota</taxon>
        <taxon>Actinomycetes</taxon>
        <taxon>Mycobacteriales</taxon>
        <taxon>Nocardiaceae</taxon>
        <taxon>Nocardia</taxon>
    </lineage>
</organism>
<dbReference type="RefSeq" id="WP_196154078.1">
    <property type="nucleotide sequence ID" value="NZ_JADMLG010000030.1"/>
</dbReference>
<dbReference type="Pfam" id="PF04820">
    <property type="entry name" value="Trp_halogenase"/>
    <property type="match status" value="2"/>
</dbReference>
<comment type="caution">
    <text evidence="2">The sequence shown here is derived from an EMBL/GenBank/DDBJ whole genome shotgun (WGS) entry which is preliminary data.</text>
</comment>
<dbReference type="PANTHER" id="PTHR43747:SF1">
    <property type="entry name" value="SLR1998 PROTEIN"/>
    <property type="match status" value="1"/>
</dbReference>
<keyword evidence="3" id="KW-1185">Reference proteome</keyword>
<dbReference type="InterPro" id="IPR006905">
    <property type="entry name" value="Flavin_halogenase"/>
</dbReference>
<dbReference type="EMBL" id="JADMLG010000030">
    <property type="protein sequence ID" value="MBH0781796.1"/>
    <property type="molecule type" value="Genomic_DNA"/>
</dbReference>
<protein>
    <submittedName>
        <fullName evidence="2">Tryptophan 7-halogenase</fullName>
    </submittedName>
</protein>
<gene>
    <name evidence="2" type="ORF">IT779_36530</name>
</gene>
<dbReference type="SUPFAM" id="SSF51905">
    <property type="entry name" value="FAD/NAD(P)-binding domain"/>
    <property type="match status" value="1"/>
</dbReference>
<comment type="similarity">
    <text evidence="1">Belongs to the flavin-dependent halogenase family. Bacterial tryptophan halogenase subfamily.</text>
</comment>
<dbReference type="GO" id="GO:0004497">
    <property type="term" value="F:monooxygenase activity"/>
    <property type="evidence" value="ECO:0007669"/>
    <property type="project" value="InterPro"/>
</dbReference>
<dbReference type="AlphaFoldDB" id="A0A931II11"/>
<name>A0A931II11_9NOCA</name>
<dbReference type="InterPro" id="IPR036188">
    <property type="entry name" value="FAD/NAD-bd_sf"/>
</dbReference>
<dbReference type="PANTHER" id="PTHR43747">
    <property type="entry name" value="FAD-BINDING PROTEIN"/>
    <property type="match status" value="1"/>
</dbReference>
<sequence>MLDKSWQYDVIVIGGGPGGAMTATLLADYGKKVLVLESARFPRYHIGESLIAGTVDLLRRIGVLDRMEEAGFVKKYGVQWVWGENREPWTVYFKDALTMVYGYTYQVERGRFDKMLLDNAAEHGADVREEHKVVDFDLAADGGSTVDFVDSTGTRRQARARWIVDASGQGGVVSNRLHKREWDPFLKKNMAVWSYWKNAERPAGRDAGNTFLPSFEDGWWWFIPLSDEVTSVGMVVDTGALQEYRDSGMDAYYAKCLAATPELAARLRDAEQVEDVHVARDWSYAFERFSGDGYIAVGDAACFIDPLFSTGVHLALLSGFLGAVTINTILDKTEIDRHKVLDFYERTYRAEFTRLRDQVYVLYSGQGGGKESYFWHARNKFEVPGIAPEKAFISLIAGAFAHRPWYGRYLDQLDIPSTLRDAIEDIFSGNSTGIGVDPGDPVCKYREIVVNDDFAIDGKYLRASQSVVGSVGVPLALTPAMESVLAMADGSTSSADLVDRLIETGDHQPDPARRIVHEALSYGLIVPRT</sequence>
<evidence type="ECO:0000313" key="2">
    <source>
        <dbReference type="EMBL" id="MBH0781796.1"/>
    </source>
</evidence>
<proteinExistence type="inferred from homology"/>
<evidence type="ECO:0000313" key="3">
    <source>
        <dbReference type="Proteomes" id="UP000655751"/>
    </source>
</evidence>